<feature type="compositionally biased region" description="Basic and acidic residues" evidence="2">
    <location>
        <begin position="384"/>
        <end position="406"/>
    </location>
</feature>
<keyword evidence="4" id="KW-1185">Reference proteome</keyword>
<evidence type="ECO:0000256" key="1">
    <source>
        <dbReference type="SAM" id="Coils"/>
    </source>
</evidence>
<name>A0A8T1WPK7_9STRA</name>
<feature type="region of interest" description="Disordered" evidence="2">
    <location>
        <begin position="1"/>
        <end position="21"/>
    </location>
</feature>
<feature type="coiled-coil region" evidence="1">
    <location>
        <begin position="83"/>
        <end position="151"/>
    </location>
</feature>
<feature type="compositionally biased region" description="Basic and acidic residues" evidence="2">
    <location>
        <begin position="281"/>
        <end position="307"/>
    </location>
</feature>
<comment type="caution">
    <text evidence="3">The sequence shown here is derived from an EMBL/GenBank/DDBJ whole genome shotgun (WGS) entry which is preliminary data.</text>
</comment>
<gene>
    <name evidence="3" type="ORF">PHYBOEH_002947</name>
</gene>
<organism evidence="3 4">
    <name type="scientific">Phytophthora boehmeriae</name>
    <dbReference type="NCBI Taxonomy" id="109152"/>
    <lineage>
        <taxon>Eukaryota</taxon>
        <taxon>Sar</taxon>
        <taxon>Stramenopiles</taxon>
        <taxon>Oomycota</taxon>
        <taxon>Peronosporomycetes</taxon>
        <taxon>Peronosporales</taxon>
        <taxon>Peronosporaceae</taxon>
        <taxon>Phytophthora</taxon>
    </lineage>
</organism>
<evidence type="ECO:0000256" key="2">
    <source>
        <dbReference type="SAM" id="MobiDB-lite"/>
    </source>
</evidence>
<reference evidence="3" key="1">
    <citation type="submission" date="2021-02" db="EMBL/GenBank/DDBJ databases">
        <authorList>
            <person name="Palmer J.M."/>
        </authorList>
    </citation>
    <scope>NUCLEOTIDE SEQUENCE</scope>
    <source>
        <strain evidence="3">SCRP23</strain>
    </source>
</reference>
<sequence>MSAHQNDIDNAKAQIEESTQKADTYLTELTKRVEEYQKKNANFEPAGEYLKSGLDAARSATQKLKTQGQDLSEQSVPVAVDGMESVRNALDDLQKQAVTYDEKYAQSRGQHAVESVQEMVNSGRQHATEGLEIANEQLMKLRDAIANMAGQVSHGAQVAVGEAVRVAEKGDEKLGVSDKAGGVVQKVRDLDARLGVTATVAKVDTKVTGGIGCKVAATTVDIVSESVNYISATLQNAKMAAQQSGTAQNVEAKAASAASSATEKKDEVVETLVEVYDEGEEKVNEGKEIVKEKAGETKEAAKDKAGSAKESAAQTADAAKDKAGSAKESAQETAGAAKDKAGAAKDKAGDMKERTKETAGDVKDEAELKAGESQQKSQGFIDQAKSKAGEFKDKAAEQIGGTKDKVTGVGTSMEAQMMKVKEPTMTQKETNSEKALEGMKQTQAKPSEAAKTAVKKNSAKANK</sequence>
<protein>
    <submittedName>
        <fullName evidence="3">Uncharacterized protein</fullName>
    </submittedName>
</protein>
<feature type="region of interest" description="Disordered" evidence="2">
    <location>
        <begin position="422"/>
        <end position="463"/>
    </location>
</feature>
<feature type="compositionally biased region" description="Low complexity" evidence="2">
    <location>
        <begin position="308"/>
        <end position="317"/>
    </location>
</feature>
<feature type="compositionally biased region" description="Basic and acidic residues" evidence="2">
    <location>
        <begin position="337"/>
        <end position="370"/>
    </location>
</feature>
<accession>A0A8T1WPK7</accession>
<dbReference type="OrthoDB" id="162882at2759"/>
<feature type="region of interest" description="Disordered" evidence="2">
    <location>
        <begin position="280"/>
        <end position="410"/>
    </location>
</feature>
<dbReference type="Proteomes" id="UP000693981">
    <property type="component" value="Unassembled WGS sequence"/>
</dbReference>
<proteinExistence type="predicted"/>
<feature type="compositionally biased region" description="Basic residues" evidence="2">
    <location>
        <begin position="453"/>
        <end position="463"/>
    </location>
</feature>
<dbReference type="EMBL" id="JAGDFL010000179">
    <property type="protein sequence ID" value="KAG7395962.1"/>
    <property type="molecule type" value="Genomic_DNA"/>
</dbReference>
<dbReference type="AlphaFoldDB" id="A0A8T1WPK7"/>
<keyword evidence="1" id="KW-0175">Coiled coil</keyword>
<evidence type="ECO:0000313" key="3">
    <source>
        <dbReference type="EMBL" id="KAG7395962.1"/>
    </source>
</evidence>
<evidence type="ECO:0000313" key="4">
    <source>
        <dbReference type="Proteomes" id="UP000693981"/>
    </source>
</evidence>
<feature type="compositionally biased region" description="Basic and acidic residues" evidence="2">
    <location>
        <begin position="1"/>
        <end position="20"/>
    </location>
</feature>